<accession>A0A161W3X8</accession>
<sequence length="278" mass="32159">LPALPRHARYRSTFCRKRRSQRDKTALLPRRLIKRYLYVVFSRRFISPLALTASPSMAESQVGNDANGASYNGARLPRSLRRGQLQQDHSGKPYNFTLKENGDDNRTNVDWLTCCLVVETLLDSRTEHLRSLLIPEYNVEFLLVVSDYFKDFQFPASIKVRLWWSAEDGDTLFRAHLLRQFRDGKTGLDAIIQTIPGCNLEDHCRTLRVKDPETANILYLAIPRAIDECESLRRLLSPQAKDLIAQEDEDRRALSRDNQPIMDLDSRRNWEVGVEHGF</sequence>
<organism evidence="1 2">
    <name type="scientific">Colletotrichum incanum</name>
    <name type="common">Soybean anthracnose fungus</name>
    <dbReference type="NCBI Taxonomy" id="1573173"/>
    <lineage>
        <taxon>Eukaryota</taxon>
        <taxon>Fungi</taxon>
        <taxon>Dikarya</taxon>
        <taxon>Ascomycota</taxon>
        <taxon>Pezizomycotina</taxon>
        <taxon>Sordariomycetes</taxon>
        <taxon>Hypocreomycetidae</taxon>
        <taxon>Glomerellales</taxon>
        <taxon>Glomerellaceae</taxon>
        <taxon>Colletotrichum</taxon>
        <taxon>Colletotrichum spaethianum species complex</taxon>
    </lineage>
</organism>
<dbReference type="AlphaFoldDB" id="A0A161W3X8"/>
<feature type="non-terminal residue" evidence="1">
    <location>
        <position position="1"/>
    </location>
</feature>
<dbReference type="EMBL" id="LFIW01001585">
    <property type="protein sequence ID" value="KZL81765.1"/>
    <property type="molecule type" value="Genomic_DNA"/>
</dbReference>
<evidence type="ECO:0000313" key="2">
    <source>
        <dbReference type="Proteomes" id="UP000076584"/>
    </source>
</evidence>
<evidence type="ECO:0000313" key="1">
    <source>
        <dbReference type="EMBL" id="KZL81765.1"/>
    </source>
</evidence>
<keyword evidence="2" id="KW-1185">Reference proteome</keyword>
<comment type="caution">
    <text evidence="1">The sequence shown here is derived from an EMBL/GenBank/DDBJ whole genome shotgun (WGS) entry which is preliminary data.</text>
</comment>
<dbReference type="Proteomes" id="UP000076584">
    <property type="component" value="Unassembled WGS sequence"/>
</dbReference>
<protein>
    <submittedName>
        <fullName evidence="1">Uncharacterized protein</fullName>
    </submittedName>
</protein>
<name>A0A161W3X8_COLIC</name>
<proteinExistence type="predicted"/>
<reference evidence="1 2" key="1">
    <citation type="submission" date="2015-06" db="EMBL/GenBank/DDBJ databases">
        <title>Survival trade-offs in plant roots during colonization by closely related pathogenic and mutualistic fungi.</title>
        <authorList>
            <person name="Hacquard S."/>
            <person name="Kracher B."/>
            <person name="Hiruma K."/>
            <person name="Weinman A."/>
            <person name="Muench P."/>
            <person name="Garrido Oter R."/>
            <person name="Ver Loren van Themaat E."/>
            <person name="Dallerey J.-F."/>
            <person name="Damm U."/>
            <person name="Henrissat B."/>
            <person name="Lespinet O."/>
            <person name="Thon M."/>
            <person name="Kemen E."/>
            <person name="McHardy A.C."/>
            <person name="Schulze-Lefert P."/>
            <person name="O'Connell R.J."/>
        </authorList>
    </citation>
    <scope>NUCLEOTIDE SEQUENCE [LARGE SCALE GENOMIC DNA]</scope>
    <source>
        <strain evidence="1 2">MAFF 238704</strain>
    </source>
</reference>
<gene>
    <name evidence="1" type="ORF">CI238_13092</name>
</gene>